<keyword evidence="2" id="KW-0732">Signal</keyword>
<protein>
    <submittedName>
        <fullName evidence="3">Uncharacterized protein</fullName>
    </submittedName>
</protein>
<evidence type="ECO:0000313" key="4">
    <source>
        <dbReference type="Proteomes" id="UP000584867"/>
    </source>
</evidence>
<organism evidence="3 4">
    <name type="scientific">Granulicella mallensis</name>
    <dbReference type="NCBI Taxonomy" id="940614"/>
    <lineage>
        <taxon>Bacteria</taxon>
        <taxon>Pseudomonadati</taxon>
        <taxon>Acidobacteriota</taxon>
        <taxon>Terriglobia</taxon>
        <taxon>Terriglobales</taxon>
        <taxon>Acidobacteriaceae</taxon>
        <taxon>Granulicella</taxon>
    </lineage>
</organism>
<feature type="region of interest" description="Disordered" evidence="1">
    <location>
        <begin position="138"/>
        <end position="186"/>
    </location>
</feature>
<comment type="caution">
    <text evidence="3">The sequence shown here is derived from an EMBL/GenBank/DDBJ whole genome shotgun (WGS) entry which is preliminary data.</text>
</comment>
<dbReference type="EMBL" id="JACHIO010000012">
    <property type="protein sequence ID" value="MBB5064641.1"/>
    <property type="molecule type" value="Genomic_DNA"/>
</dbReference>
<dbReference type="RefSeq" id="WP_184256708.1">
    <property type="nucleotide sequence ID" value="NZ_JACHIO010000012.1"/>
</dbReference>
<gene>
    <name evidence="3" type="ORF">HDF15_003001</name>
</gene>
<feature type="signal peptide" evidence="2">
    <location>
        <begin position="1"/>
        <end position="20"/>
    </location>
</feature>
<accession>A0A7W7ZR80</accession>
<proteinExistence type="predicted"/>
<sequence>MKRLAALALVIAGVTFPLCAQRSGARGGFSGGHSSVGRSAPAFRSAPSFRSAPAFHGGFASPAGHYGASRGPISNGSRPLSFSPVVHTQRPNFYSRPNFYNRRPGYSAGLRYRRPYYGAGIPYVSGWVDPDYLDYPDNGGYDSSANPPDDSINGYTPQGTDQGAPPPYTEQASAEPRPAALPAPPPENEEAVTLIFKDGRPAEQIHNYALTRTTLYVSDGHRRDIPVDQLDLAATEKANHDAGVDFHIPGATQ</sequence>
<dbReference type="Proteomes" id="UP000584867">
    <property type="component" value="Unassembled WGS sequence"/>
</dbReference>
<evidence type="ECO:0000256" key="1">
    <source>
        <dbReference type="SAM" id="MobiDB-lite"/>
    </source>
</evidence>
<evidence type="ECO:0000256" key="2">
    <source>
        <dbReference type="SAM" id="SignalP"/>
    </source>
</evidence>
<reference evidence="3 4" key="1">
    <citation type="submission" date="2020-08" db="EMBL/GenBank/DDBJ databases">
        <title>Genomic Encyclopedia of Type Strains, Phase IV (KMG-V): Genome sequencing to study the core and pangenomes of soil and plant-associated prokaryotes.</title>
        <authorList>
            <person name="Whitman W."/>
        </authorList>
    </citation>
    <scope>NUCLEOTIDE SEQUENCE [LARGE SCALE GENOMIC DNA]</scope>
    <source>
        <strain evidence="3 4">X5P3</strain>
    </source>
</reference>
<name>A0A7W7ZR80_9BACT</name>
<evidence type="ECO:0000313" key="3">
    <source>
        <dbReference type="EMBL" id="MBB5064641.1"/>
    </source>
</evidence>
<dbReference type="AlphaFoldDB" id="A0A7W7ZR80"/>
<feature type="chain" id="PRO_5030980987" evidence="2">
    <location>
        <begin position="21"/>
        <end position="253"/>
    </location>
</feature>